<evidence type="ECO:0000256" key="3">
    <source>
        <dbReference type="ARBA" id="ARBA00022441"/>
    </source>
</evidence>
<keyword evidence="3" id="KW-0880">Kelch repeat</keyword>
<dbReference type="GO" id="GO:0005886">
    <property type="term" value="C:plasma membrane"/>
    <property type="evidence" value="ECO:0007669"/>
    <property type="project" value="UniProtKB-ARBA"/>
</dbReference>
<dbReference type="GeneID" id="111467013"/>
<dbReference type="InterPro" id="IPR006186">
    <property type="entry name" value="Ser/Thr-sp_prot-phosphatase"/>
</dbReference>
<feature type="domain" description="Serine/threonine specific protein phosphatases" evidence="16">
    <location>
        <begin position="648"/>
        <end position="653"/>
    </location>
</feature>
<dbReference type="PIRSF" id="PIRSF036363">
    <property type="entry name" value="PPP_BSU1"/>
    <property type="match status" value="1"/>
</dbReference>
<dbReference type="FunFam" id="3.60.21.10:FF:000008">
    <property type="entry name" value="Serine/threonine-protein phosphatase"/>
    <property type="match status" value="1"/>
</dbReference>
<evidence type="ECO:0000256" key="14">
    <source>
        <dbReference type="RuleBase" id="RU004273"/>
    </source>
</evidence>
<evidence type="ECO:0000256" key="4">
    <source>
        <dbReference type="ARBA" id="ARBA00022723"/>
    </source>
</evidence>
<keyword evidence="5" id="KW-0677">Repeat</keyword>
<dbReference type="Gene3D" id="3.60.21.10">
    <property type="match status" value="1"/>
</dbReference>
<dbReference type="KEGG" id="cmax:111467013"/>
<keyword evidence="9 13" id="KW-0539">Nucleus</keyword>
<evidence type="ECO:0000256" key="12">
    <source>
        <dbReference type="ARBA" id="ARBA00059628"/>
    </source>
</evidence>
<evidence type="ECO:0000256" key="10">
    <source>
        <dbReference type="ARBA" id="ARBA00047761"/>
    </source>
</evidence>
<dbReference type="PRINTS" id="PR00114">
    <property type="entry name" value="STPHPHTASE"/>
</dbReference>
<dbReference type="AlphaFoldDB" id="A0A6J1HSF0"/>
<dbReference type="PROSITE" id="PS00125">
    <property type="entry name" value="SER_THR_PHOSPHATASE"/>
    <property type="match status" value="1"/>
</dbReference>
<feature type="compositionally biased region" description="Polar residues" evidence="15">
    <location>
        <begin position="405"/>
        <end position="414"/>
    </location>
</feature>
<dbReference type="Pfam" id="PF24681">
    <property type="entry name" value="Kelch_KLHDC2_KLHL20_DRC7"/>
    <property type="match status" value="1"/>
</dbReference>
<keyword evidence="8 13" id="KW-0464">Manganese</keyword>
<dbReference type="InterPro" id="IPR041758">
    <property type="entry name" value="MPP_BSL_C"/>
</dbReference>
<dbReference type="Proteomes" id="UP000504608">
    <property type="component" value="Unplaced"/>
</dbReference>
<evidence type="ECO:0000256" key="13">
    <source>
        <dbReference type="PIRNR" id="PIRNR036363"/>
    </source>
</evidence>
<dbReference type="SMART" id="SM00156">
    <property type="entry name" value="PP2Ac"/>
    <property type="match status" value="1"/>
</dbReference>
<keyword evidence="7 13" id="KW-0904">Protein phosphatase</keyword>
<dbReference type="InterPro" id="IPR029052">
    <property type="entry name" value="Metallo-depent_PP-like"/>
</dbReference>
<organism evidence="17 18">
    <name type="scientific">Cucurbita maxima</name>
    <name type="common">Pumpkin</name>
    <name type="synonym">Winter squash</name>
    <dbReference type="NCBI Taxonomy" id="3661"/>
    <lineage>
        <taxon>Eukaryota</taxon>
        <taxon>Viridiplantae</taxon>
        <taxon>Streptophyta</taxon>
        <taxon>Embryophyta</taxon>
        <taxon>Tracheophyta</taxon>
        <taxon>Spermatophyta</taxon>
        <taxon>Magnoliopsida</taxon>
        <taxon>eudicotyledons</taxon>
        <taxon>Gunneridae</taxon>
        <taxon>Pentapetalae</taxon>
        <taxon>rosids</taxon>
        <taxon>fabids</taxon>
        <taxon>Cucurbitales</taxon>
        <taxon>Cucurbitaceae</taxon>
        <taxon>Cucurbiteae</taxon>
        <taxon>Cucurbita</taxon>
    </lineage>
</organism>
<dbReference type="FunFam" id="2.120.10.80:FF:000042">
    <property type="entry name" value="Serine/threonine-protein phosphatase"/>
    <property type="match status" value="1"/>
</dbReference>
<dbReference type="PANTHER" id="PTHR46422">
    <property type="entry name" value="SERINE/THREONINE-PROTEIN PHOSPHATASE BSL3"/>
    <property type="match status" value="1"/>
</dbReference>
<evidence type="ECO:0000256" key="1">
    <source>
        <dbReference type="ARBA" id="ARBA00004123"/>
    </source>
</evidence>
<feature type="compositionally biased region" description="Low complexity" evidence="15">
    <location>
        <begin position="382"/>
        <end position="393"/>
    </location>
</feature>
<keyword evidence="6 13" id="KW-0378">Hydrolase</keyword>
<dbReference type="PANTHER" id="PTHR46422:SF6">
    <property type="entry name" value="SERINE_THREONINE-PROTEIN PHOSPHATASE BSL1"/>
    <property type="match status" value="1"/>
</dbReference>
<dbReference type="Pfam" id="PF00149">
    <property type="entry name" value="Metallophos"/>
    <property type="match status" value="1"/>
</dbReference>
<reference evidence="18" key="1">
    <citation type="submission" date="2025-08" db="UniProtKB">
        <authorList>
            <consortium name="RefSeq"/>
        </authorList>
    </citation>
    <scope>IDENTIFICATION</scope>
    <source>
        <tissue evidence="18">Young leaves</tissue>
    </source>
</reference>
<feature type="region of interest" description="Disordered" evidence="15">
    <location>
        <begin position="382"/>
        <end position="423"/>
    </location>
</feature>
<evidence type="ECO:0000256" key="5">
    <source>
        <dbReference type="ARBA" id="ARBA00022737"/>
    </source>
</evidence>
<sequence length="882" mass="96365">MGSKPWLHPAPSYRPLETYWDTDDDAPGPRCGHTLTAVAATKSFGPRLILFGGATAIEGGASSAAPGIRLAGVTNSVHSYDVLTRKWTRIRPAGEPPSPRAAHAAAAVGTMVVFQGGIGPAGHSTDDLYVLDLTNDKFKWHRVVVQGQGPGPRYGHVMDLVAQRYLVSVSGNDGKRVLSDAWALDTAQKPYAWQKLNPEGDRPSARMYATASARSDGMFLLCGGRDSSGAPLADAYGLLMHRNGQWEWTLAPGVSPSPRYQHAAVFVGARLHVTGGTLRGGRAIEGEASIAVLDTAAGVWLDRNGLVTSSRANKGHPDYDSSLELMRRCRHAAASVGIRIYIYGGLRGDMLLDDFLVAENSSFQSEINSHVITSERASLITSSKDNQSNLSSSMTLPSLDGLESPSASGTSMDKSSMEKLREASAAEAEAASAVWHAVQAASAEDTSVSDDNSRTAETTSDASDYEADVRLHSRAVVVAKEAIGNLGGMVRQLSLDQFENESRRMIPSNDLSYPTKKFSRQKSPQGLHKKVISSLLRPRNWKAPANRRFFLDSYEVGELCYAAEQIFMHEPTVLQLKAPVKVFGDLHGQFGDLMRLFDEYGFPSTAGDITYIDYLFLGDYVDRGQHSLETITLLLALKIEYPDNVHLIRGNHEAADINALFGFRLECIERMGESDGIWAWTRFNQLFNYLPLAALIEKKIICMHGGIGRSIHTVEQIEKLERPITMDAGSIILMDLLWSDPTENDSVEGLRPNARGPGLVTFGPDRVTEFCKRNSIQLIIRAHECVMDGFERFAQGQLITLFSATNYCGTANNAGAILVIGRGLVVVPKLIHPLPPPLQSPETSPERIIEDTWMQELNIQRPPTPTRGRPQPDLDRSSLAYI</sequence>
<dbReference type="SUPFAM" id="SSF117281">
    <property type="entry name" value="Kelch motif"/>
    <property type="match status" value="1"/>
</dbReference>
<evidence type="ECO:0000259" key="16">
    <source>
        <dbReference type="PROSITE" id="PS00125"/>
    </source>
</evidence>
<dbReference type="GO" id="GO:0009742">
    <property type="term" value="P:brassinosteroid mediated signaling pathway"/>
    <property type="evidence" value="ECO:0007669"/>
    <property type="project" value="InterPro"/>
</dbReference>
<dbReference type="GO" id="GO:0046872">
    <property type="term" value="F:metal ion binding"/>
    <property type="evidence" value="ECO:0007669"/>
    <property type="project" value="UniProtKB-UniRule"/>
</dbReference>
<evidence type="ECO:0000313" key="18">
    <source>
        <dbReference type="RefSeq" id="XP_022967536.1"/>
    </source>
</evidence>
<dbReference type="InterPro" id="IPR012391">
    <property type="entry name" value="Ser/Thr_prot_Pase_BSU1"/>
</dbReference>
<comment type="cofactor">
    <cofactor evidence="13">
        <name>Mn(2+)</name>
        <dbReference type="ChEBI" id="CHEBI:29035"/>
    </cofactor>
    <text evidence="13">Binds 2 manganese ions per subunit.</text>
</comment>
<dbReference type="EC" id="3.1.3.16" evidence="13 14"/>
<feature type="compositionally biased region" description="Polar residues" evidence="15">
    <location>
        <begin position="445"/>
        <end position="462"/>
    </location>
</feature>
<evidence type="ECO:0000256" key="6">
    <source>
        <dbReference type="ARBA" id="ARBA00022801"/>
    </source>
</evidence>
<feature type="region of interest" description="Disordered" evidence="15">
    <location>
        <begin position="442"/>
        <end position="463"/>
    </location>
</feature>
<evidence type="ECO:0000256" key="15">
    <source>
        <dbReference type="SAM" id="MobiDB-lite"/>
    </source>
</evidence>
<evidence type="ECO:0000256" key="9">
    <source>
        <dbReference type="ARBA" id="ARBA00023242"/>
    </source>
</evidence>
<dbReference type="InterPro" id="IPR015915">
    <property type="entry name" value="Kelch-typ_b-propeller"/>
</dbReference>
<protein>
    <recommendedName>
        <fullName evidence="13 14">Serine/threonine-protein phosphatase</fullName>
        <ecNumber evidence="13 14">3.1.3.16</ecNumber>
    </recommendedName>
</protein>
<evidence type="ECO:0000256" key="11">
    <source>
        <dbReference type="ARBA" id="ARBA00048336"/>
    </source>
</evidence>
<keyword evidence="4 13" id="KW-0479">Metal-binding</keyword>
<evidence type="ECO:0000256" key="7">
    <source>
        <dbReference type="ARBA" id="ARBA00022912"/>
    </source>
</evidence>
<keyword evidence="17" id="KW-1185">Reference proteome</keyword>
<evidence type="ECO:0000256" key="2">
    <source>
        <dbReference type="ARBA" id="ARBA00005671"/>
    </source>
</evidence>
<accession>A0A6J1HSF0</accession>
<name>A0A6J1HSF0_CUCMA</name>
<dbReference type="OrthoDB" id="309851at2759"/>
<dbReference type="InterPro" id="IPR004843">
    <property type="entry name" value="Calcineurin-like_PHP"/>
</dbReference>
<comment type="catalytic activity">
    <reaction evidence="11 13 14">
        <text>O-phospho-L-threonyl-[protein] + H2O = L-threonyl-[protein] + phosphate</text>
        <dbReference type="Rhea" id="RHEA:47004"/>
        <dbReference type="Rhea" id="RHEA-COMP:11060"/>
        <dbReference type="Rhea" id="RHEA-COMP:11605"/>
        <dbReference type="ChEBI" id="CHEBI:15377"/>
        <dbReference type="ChEBI" id="CHEBI:30013"/>
        <dbReference type="ChEBI" id="CHEBI:43474"/>
        <dbReference type="ChEBI" id="CHEBI:61977"/>
        <dbReference type="EC" id="3.1.3.16"/>
    </reaction>
</comment>
<dbReference type="Gene3D" id="2.120.10.80">
    <property type="entry name" value="Kelch-type beta propeller"/>
    <property type="match status" value="2"/>
</dbReference>
<gene>
    <name evidence="18" type="primary">LOC111467013</name>
</gene>
<comment type="subcellular location">
    <subcellularLocation>
        <location evidence="1 13">Nucleus</location>
    </subcellularLocation>
</comment>
<proteinExistence type="inferred from homology"/>
<evidence type="ECO:0000313" key="17">
    <source>
        <dbReference type="Proteomes" id="UP000504608"/>
    </source>
</evidence>
<comment type="similarity">
    <text evidence="2 13">Belongs to the PPP phosphatase family. BSU subfamily.</text>
</comment>
<dbReference type="SUPFAM" id="SSF56300">
    <property type="entry name" value="Metallo-dependent phosphatases"/>
    <property type="match status" value="1"/>
</dbReference>
<comment type="catalytic activity">
    <reaction evidence="10">
        <text>O-phospho-L-seryl-[protein] + H2O = L-seryl-[protein] + phosphate</text>
        <dbReference type="Rhea" id="RHEA:20629"/>
        <dbReference type="Rhea" id="RHEA-COMP:9863"/>
        <dbReference type="Rhea" id="RHEA-COMP:11604"/>
        <dbReference type="ChEBI" id="CHEBI:15377"/>
        <dbReference type="ChEBI" id="CHEBI:29999"/>
        <dbReference type="ChEBI" id="CHEBI:43474"/>
        <dbReference type="ChEBI" id="CHEBI:83421"/>
        <dbReference type="EC" id="3.1.3.16"/>
    </reaction>
</comment>
<comment type="function">
    <text evidence="12">Phosphatase involved in elongation process, probably by acting as a regulator of brassinolide signaling.</text>
</comment>
<dbReference type="GO" id="GO:0004722">
    <property type="term" value="F:protein serine/threonine phosphatase activity"/>
    <property type="evidence" value="ECO:0007669"/>
    <property type="project" value="UniProtKB-UniRule"/>
</dbReference>
<dbReference type="CDD" id="cd07419">
    <property type="entry name" value="MPP_Bsu1_C"/>
    <property type="match status" value="1"/>
</dbReference>
<evidence type="ECO:0000256" key="8">
    <source>
        <dbReference type="ARBA" id="ARBA00023211"/>
    </source>
</evidence>
<feature type="region of interest" description="Disordered" evidence="15">
    <location>
        <begin position="858"/>
        <end position="882"/>
    </location>
</feature>
<dbReference type="RefSeq" id="XP_022967536.1">
    <property type="nucleotide sequence ID" value="XM_023111768.1"/>
</dbReference>
<dbReference type="GO" id="GO:0005634">
    <property type="term" value="C:nucleus"/>
    <property type="evidence" value="ECO:0007669"/>
    <property type="project" value="UniProtKB-SubCell"/>
</dbReference>